<feature type="signal peptide" evidence="7">
    <location>
        <begin position="1"/>
        <end position="22"/>
    </location>
</feature>
<dbReference type="RefSeq" id="WP_305517037.1">
    <property type="nucleotide sequence ID" value="NZ_JAUPEV010000006.1"/>
</dbReference>
<dbReference type="InterPro" id="IPR004872">
    <property type="entry name" value="Lipoprotein_NlpA"/>
</dbReference>
<dbReference type="CDD" id="cd13597">
    <property type="entry name" value="PBP2_lipoprotein_Tp32"/>
    <property type="match status" value="1"/>
</dbReference>
<dbReference type="GO" id="GO:0016020">
    <property type="term" value="C:membrane"/>
    <property type="evidence" value="ECO:0007669"/>
    <property type="project" value="UniProtKB-SubCell"/>
</dbReference>
<gene>
    <name evidence="8" type="ORF">Q5I04_04615</name>
    <name evidence="9" type="ORF">Q5I06_04930</name>
</gene>
<sequence length="259" mass="28724">MKKFKLIISFLVLFSGFQVAFAEVLKVGATPIPHAQILNFIVPALKKEGIDLKVIEFTDYVTPNLALADKSLDANFMQHEPYLKKFDQDRGLNLIAIAKIHVEPLGFYSKKIKSIDELKDGATIAIPNDPSNGGRALILLHNHGLIKLKDPTNLYATEFDIIENPKKIKIRPLEAAMLSKSLNDVDGAVINGNYALQAGLKTKDAIFTEGPESPYANVLVVRKGDENRPSIIKLKNALQSEEVRKFILDTYQGEIVPAF</sequence>
<evidence type="ECO:0000313" key="8">
    <source>
        <dbReference type="EMBL" id="MDO7253190.1"/>
    </source>
</evidence>
<dbReference type="Pfam" id="PF03180">
    <property type="entry name" value="Lipoprotein_9"/>
    <property type="match status" value="1"/>
</dbReference>
<accession>A0AA90PT97</accession>
<dbReference type="PANTHER" id="PTHR30429">
    <property type="entry name" value="D-METHIONINE-BINDING LIPOPROTEIN METQ"/>
    <property type="match status" value="1"/>
</dbReference>
<dbReference type="EMBL" id="JAUYZK010000006">
    <property type="protein sequence ID" value="MDP2539114.1"/>
    <property type="molecule type" value="Genomic_DNA"/>
</dbReference>
<reference evidence="8" key="2">
    <citation type="submission" date="2023-07" db="EMBL/GenBank/DDBJ databases">
        <authorList>
            <person name="Aydin F."/>
            <person name="Tarhane S."/>
            <person name="Saticioglu I.B."/>
            <person name="Karakaya E."/>
            <person name="Abay S."/>
            <person name="Guran O."/>
            <person name="Bozkurt E."/>
            <person name="Uzum N."/>
            <person name="Olgun K."/>
            <person name="Jablonski D."/>
        </authorList>
    </citation>
    <scope>NUCLEOTIDE SEQUENCE</scope>
    <source>
        <strain evidence="8">Faydin-H75</strain>
    </source>
</reference>
<keyword evidence="11" id="KW-1185">Reference proteome</keyword>
<evidence type="ECO:0000256" key="7">
    <source>
        <dbReference type="SAM" id="SignalP"/>
    </source>
</evidence>
<dbReference type="PANTHER" id="PTHR30429:SF0">
    <property type="entry name" value="METHIONINE-BINDING LIPOPROTEIN METQ"/>
    <property type="match status" value="1"/>
</dbReference>
<proteinExistence type="inferred from homology"/>
<keyword evidence="6" id="KW-0449">Lipoprotein</keyword>
<evidence type="ECO:0000256" key="6">
    <source>
        <dbReference type="ARBA" id="ARBA00023288"/>
    </source>
</evidence>
<comment type="caution">
    <text evidence="9">The sequence shown here is derived from an EMBL/GenBank/DDBJ whole genome shotgun (WGS) entry which is preliminary data.</text>
</comment>
<dbReference type="Gene3D" id="3.40.190.10">
    <property type="entry name" value="Periplasmic binding protein-like II"/>
    <property type="match status" value="2"/>
</dbReference>
<evidence type="ECO:0000256" key="3">
    <source>
        <dbReference type="ARBA" id="ARBA00022729"/>
    </source>
</evidence>
<dbReference type="Proteomes" id="UP001177258">
    <property type="component" value="Unassembled WGS sequence"/>
</dbReference>
<evidence type="ECO:0000256" key="4">
    <source>
        <dbReference type="ARBA" id="ARBA00023136"/>
    </source>
</evidence>
<reference evidence="9 11" key="1">
    <citation type="submission" date="2023-07" db="EMBL/GenBank/DDBJ databases">
        <title>Unpublished Manusciprt.</title>
        <authorList>
            <person name="Aydin F."/>
            <person name="Tarhane S."/>
            <person name="Saticioglu I.B."/>
            <person name="Karakaya E."/>
            <person name="Abay S."/>
            <person name="Guran O."/>
            <person name="Bozkurt E."/>
            <person name="Uzum N."/>
            <person name="Olgun K."/>
            <person name="Jablonski D."/>
        </authorList>
    </citation>
    <scope>NUCLEOTIDE SEQUENCE</scope>
    <source>
        <strain evidence="11">faydin-H75</strain>
        <strain evidence="9">Faydin-H76</strain>
    </source>
</reference>
<evidence type="ECO:0000256" key="1">
    <source>
        <dbReference type="ARBA" id="ARBA00004635"/>
    </source>
</evidence>
<organism evidence="9 10">
    <name type="scientific">Helicobacter cappadocius</name>
    <dbReference type="NCBI Taxonomy" id="3063998"/>
    <lineage>
        <taxon>Bacteria</taxon>
        <taxon>Pseudomonadati</taxon>
        <taxon>Campylobacterota</taxon>
        <taxon>Epsilonproteobacteria</taxon>
        <taxon>Campylobacterales</taxon>
        <taxon>Helicobacteraceae</taxon>
        <taxon>Helicobacter</taxon>
    </lineage>
</organism>
<dbReference type="SUPFAM" id="SSF53850">
    <property type="entry name" value="Periplasmic binding protein-like II"/>
    <property type="match status" value="1"/>
</dbReference>
<evidence type="ECO:0000256" key="2">
    <source>
        <dbReference type="ARBA" id="ARBA00008973"/>
    </source>
</evidence>
<keyword evidence="5" id="KW-0564">Palmitate</keyword>
<comment type="similarity">
    <text evidence="2">Belongs to the NlpA lipoprotein family.</text>
</comment>
<evidence type="ECO:0000313" key="11">
    <source>
        <dbReference type="Proteomes" id="UP001240777"/>
    </source>
</evidence>
<dbReference type="AlphaFoldDB" id="A0AA90PT97"/>
<evidence type="ECO:0000313" key="9">
    <source>
        <dbReference type="EMBL" id="MDP2539114.1"/>
    </source>
</evidence>
<dbReference type="Proteomes" id="UP001240777">
    <property type="component" value="Unassembled WGS sequence"/>
</dbReference>
<evidence type="ECO:0000256" key="5">
    <source>
        <dbReference type="ARBA" id="ARBA00023139"/>
    </source>
</evidence>
<keyword evidence="3 7" id="KW-0732">Signal</keyword>
<comment type="subcellular location">
    <subcellularLocation>
        <location evidence="1">Membrane</location>
        <topology evidence="1">Lipid-anchor</topology>
    </subcellularLocation>
</comment>
<dbReference type="PIRSF" id="PIRSF002854">
    <property type="entry name" value="MetQ"/>
    <property type="match status" value="1"/>
</dbReference>
<dbReference type="EMBL" id="JAUPEV010000006">
    <property type="protein sequence ID" value="MDO7253190.1"/>
    <property type="molecule type" value="Genomic_DNA"/>
</dbReference>
<protein>
    <submittedName>
        <fullName evidence="9">MetQ/NlpA family ABC transporter substrate-binding protein</fullName>
    </submittedName>
</protein>
<name>A0AA90PT97_9HELI</name>
<keyword evidence="4" id="KW-0472">Membrane</keyword>
<evidence type="ECO:0000313" key="10">
    <source>
        <dbReference type="Proteomes" id="UP001177258"/>
    </source>
</evidence>
<reference evidence="8 10" key="3">
    <citation type="journal article" date="2024" name="Syst. Appl. Microbiol.">
        <title>Helicobacter cappadocius sp. nov., from lizards: The first psychrotrophic Helicobacter species.</title>
        <authorList>
            <person name="Aydin F."/>
            <person name="Tarhane S."/>
            <person name="Karakaya E."/>
            <person name="Abay S."/>
            <person name="Kayman T."/>
            <person name="Guran O."/>
            <person name="Bozkurt E."/>
            <person name="Uzum N."/>
            <person name="Avci A."/>
            <person name="Olgun K."/>
            <person name="Jablonski D."/>
            <person name="Guran C."/>
            <person name="Burcin Saticioglu I."/>
        </authorList>
    </citation>
    <scope>NUCLEOTIDE SEQUENCE [LARGE SCALE GENOMIC DNA]</scope>
    <source>
        <strain evidence="8">Faydin-H75</strain>
        <strain evidence="10">faydin-H76</strain>
    </source>
</reference>
<feature type="chain" id="PRO_5041709344" evidence="7">
    <location>
        <begin position="23"/>
        <end position="259"/>
    </location>
</feature>